<dbReference type="AlphaFoldDB" id="A0A1I7X2K6"/>
<dbReference type="WBParaSite" id="Hba_11642">
    <property type="protein sequence ID" value="Hba_11642"/>
    <property type="gene ID" value="Hba_11642"/>
</dbReference>
<evidence type="ECO:0000313" key="2">
    <source>
        <dbReference type="Proteomes" id="UP000095283"/>
    </source>
</evidence>
<sequence length="193" mass="22453">MAPVPGDPFTKPSASLDEPKLEDRWRSTDLHYRPIDHDERFHAILTMDEYQSDEKKIRDAVLFCKEKVDSLKTIGYPLFTGLTNAANFDEFTRFVSYKVQSLDFKVIYIKLIFYTLSNVLDSITFSMLHITCIIYVYIYKCIGKYYLPNIIIVVLLLQISVKDLDFSLKCNEIWENDSVAYRCNTCALTPCKL</sequence>
<feature type="transmembrane region" description="Helical" evidence="1">
    <location>
        <begin position="111"/>
        <end position="139"/>
    </location>
</feature>
<name>A0A1I7X2K6_HETBA</name>
<protein>
    <submittedName>
        <fullName evidence="3">BH4_AAA_HYDROXYL_2 domain-containing protein</fullName>
    </submittedName>
</protein>
<keyword evidence="1" id="KW-1133">Transmembrane helix</keyword>
<evidence type="ECO:0000313" key="3">
    <source>
        <dbReference type="WBParaSite" id="Hba_11642"/>
    </source>
</evidence>
<dbReference type="Proteomes" id="UP000095283">
    <property type="component" value="Unplaced"/>
</dbReference>
<reference evidence="3" key="1">
    <citation type="submission" date="2016-11" db="UniProtKB">
        <authorList>
            <consortium name="WormBaseParasite"/>
        </authorList>
    </citation>
    <scope>IDENTIFICATION</scope>
</reference>
<keyword evidence="2" id="KW-1185">Reference proteome</keyword>
<organism evidence="2 3">
    <name type="scientific">Heterorhabditis bacteriophora</name>
    <name type="common">Entomopathogenic nematode worm</name>
    <dbReference type="NCBI Taxonomy" id="37862"/>
    <lineage>
        <taxon>Eukaryota</taxon>
        <taxon>Metazoa</taxon>
        <taxon>Ecdysozoa</taxon>
        <taxon>Nematoda</taxon>
        <taxon>Chromadorea</taxon>
        <taxon>Rhabditida</taxon>
        <taxon>Rhabditina</taxon>
        <taxon>Rhabditomorpha</taxon>
        <taxon>Strongyloidea</taxon>
        <taxon>Heterorhabditidae</taxon>
        <taxon>Heterorhabditis</taxon>
    </lineage>
</organism>
<accession>A0A1I7X2K6</accession>
<evidence type="ECO:0000256" key="1">
    <source>
        <dbReference type="SAM" id="Phobius"/>
    </source>
</evidence>
<keyword evidence="1" id="KW-0812">Transmembrane</keyword>
<proteinExistence type="predicted"/>
<keyword evidence="1" id="KW-0472">Membrane</keyword>